<keyword evidence="1" id="KW-1133">Transmembrane helix</keyword>
<evidence type="ECO:0000313" key="3">
    <source>
        <dbReference type="Proteomes" id="UP001560573"/>
    </source>
</evidence>
<keyword evidence="3" id="KW-1185">Reference proteome</keyword>
<proteinExistence type="predicted"/>
<keyword evidence="1" id="KW-0472">Membrane</keyword>
<comment type="caution">
    <text evidence="2">The sequence shown here is derived from an EMBL/GenBank/DDBJ whole genome shotgun (WGS) entry which is preliminary data.</text>
</comment>
<protein>
    <submittedName>
        <fullName evidence="2">ABA4-like family protein</fullName>
    </submittedName>
</protein>
<accession>A0ABV3ZF59</accession>
<feature type="transmembrane region" description="Helical" evidence="1">
    <location>
        <begin position="6"/>
        <end position="29"/>
    </location>
</feature>
<dbReference type="EMBL" id="JAULBC010000004">
    <property type="protein sequence ID" value="MEX6688512.1"/>
    <property type="molecule type" value="Genomic_DNA"/>
</dbReference>
<feature type="transmembrane region" description="Helical" evidence="1">
    <location>
        <begin position="34"/>
        <end position="53"/>
    </location>
</feature>
<keyword evidence="1" id="KW-0812">Transmembrane</keyword>
<gene>
    <name evidence="2" type="ORF">QTN47_13445</name>
</gene>
<evidence type="ECO:0000256" key="1">
    <source>
        <dbReference type="SAM" id="Phobius"/>
    </source>
</evidence>
<name>A0ABV3ZF59_9BACT</name>
<sequence length="150" mass="16943">MNIDQFFNLVVMIAGIGWIILLFVSPFWLHYNKVVGGIIAVIIAASYTALNAINFRTELMQKFSSLDGVMELFSSRPIVTAAWCHILCFDLLVAVWIKRDSVKRGISHWKIIPALVFTCLLGPFGFLIYMATRWLCTGRYFPQSSAFVAS</sequence>
<dbReference type="Pfam" id="PF14108">
    <property type="entry name" value="ABA4-like"/>
    <property type="match status" value="1"/>
</dbReference>
<feature type="transmembrane region" description="Helical" evidence="1">
    <location>
        <begin position="73"/>
        <end position="97"/>
    </location>
</feature>
<organism evidence="2 3">
    <name type="scientific">Danxiaibacter flavus</name>
    <dbReference type="NCBI Taxonomy" id="3049108"/>
    <lineage>
        <taxon>Bacteria</taxon>
        <taxon>Pseudomonadati</taxon>
        <taxon>Bacteroidota</taxon>
        <taxon>Chitinophagia</taxon>
        <taxon>Chitinophagales</taxon>
        <taxon>Chitinophagaceae</taxon>
        <taxon>Danxiaibacter</taxon>
    </lineage>
</organism>
<dbReference type="RefSeq" id="WP_369329921.1">
    <property type="nucleotide sequence ID" value="NZ_JAULBC010000004.1"/>
</dbReference>
<reference evidence="2 3" key="1">
    <citation type="submission" date="2023-07" db="EMBL/GenBank/DDBJ databases">
        <authorList>
            <person name="Lian W.-H."/>
        </authorList>
    </citation>
    <scope>NUCLEOTIDE SEQUENCE [LARGE SCALE GENOMIC DNA]</scope>
    <source>
        <strain evidence="2 3">SYSU DXS3180</strain>
    </source>
</reference>
<feature type="transmembrane region" description="Helical" evidence="1">
    <location>
        <begin position="109"/>
        <end position="131"/>
    </location>
</feature>
<dbReference type="InterPro" id="IPR025461">
    <property type="entry name" value="ABA4-like"/>
</dbReference>
<evidence type="ECO:0000313" key="2">
    <source>
        <dbReference type="EMBL" id="MEX6688512.1"/>
    </source>
</evidence>
<dbReference type="Proteomes" id="UP001560573">
    <property type="component" value="Unassembled WGS sequence"/>
</dbReference>